<dbReference type="Pfam" id="PF07589">
    <property type="entry name" value="PEP-CTERM"/>
    <property type="match status" value="1"/>
</dbReference>
<keyword evidence="2" id="KW-0732">Signal</keyword>
<keyword evidence="5" id="KW-1185">Reference proteome</keyword>
<dbReference type="Pfam" id="PF11999">
    <property type="entry name" value="Ice_binding"/>
    <property type="match status" value="1"/>
</dbReference>
<comment type="similarity">
    <text evidence="1">Belongs to the ice-binding protein family.</text>
</comment>
<dbReference type="InterPro" id="IPR021884">
    <property type="entry name" value="Ice-bd_prot"/>
</dbReference>
<evidence type="ECO:0000256" key="1">
    <source>
        <dbReference type="ARBA" id="ARBA00005445"/>
    </source>
</evidence>
<evidence type="ECO:0000256" key="2">
    <source>
        <dbReference type="ARBA" id="ARBA00022729"/>
    </source>
</evidence>
<reference evidence="4 5" key="1">
    <citation type="submission" date="2016-04" db="EMBL/GenBank/DDBJ databases">
        <title>Draft genome sequence of freshwater magnetotactic bacteria Magnetospirillum marisnigri SP-1 and Magnetospirillum moscoviense BB-1.</title>
        <authorList>
            <person name="Koziaeva V."/>
            <person name="Dziuba M.V."/>
            <person name="Ivanov T.M."/>
            <person name="Kuznetsov B."/>
            <person name="Grouzdev D.S."/>
        </authorList>
    </citation>
    <scope>NUCLEOTIDE SEQUENCE [LARGE SCALE GENOMIC DNA]</scope>
    <source>
        <strain evidence="4 5">BB-1</strain>
    </source>
</reference>
<dbReference type="EMBL" id="LWQU01000130">
    <property type="protein sequence ID" value="OAN51553.1"/>
    <property type="molecule type" value="Genomic_DNA"/>
</dbReference>
<dbReference type="AlphaFoldDB" id="A0A178MRI9"/>
<evidence type="ECO:0000313" key="4">
    <source>
        <dbReference type="EMBL" id="OAN51553.1"/>
    </source>
</evidence>
<evidence type="ECO:0000313" key="5">
    <source>
        <dbReference type="Proteomes" id="UP000078543"/>
    </source>
</evidence>
<feature type="domain" description="Ice-binding protein C-terminal" evidence="3">
    <location>
        <begin position="248"/>
        <end position="270"/>
    </location>
</feature>
<dbReference type="NCBIfam" id="TIGR02595">
    <property type="entry name" value="PEP_CTERM"/>
    <property type="match status" value="1"/>
</dbReference>
<proteinExistence type="inferred from homology"/>
<evidence type="ECO:0000259" key="3">
    <source>
        <dbReference type="Pfam" id="PF07589"/>
    </source>
</evidence>
<accession>A0A178MRI9</accession>
<dbReference type="Proteomes" id="UP000078543">
    <property type="component" value="Unassembled WGS sequence"/>
</dbReference>
<sequence>MAVACYSPASASLLLSDTASTFAVLGGGGVTSSGATTIDGNVGAAPTNSVTGFPPATITGGALSSTTVSQLAQADALVAYNFLALQLPTQVLTGVDLGGLTLYPGVYKFATSAQLTGVLTLDSQGVSNSVFLFEIGSTLTTASSSVVSLINGDPADGVYWQVGSSATLGDSTLFLGNILANTSITLAPFAQIACGRALAGINATSGAVTMADGNRVAINDGSGCVGGYGGGYESVSGGGFRLIGHLVDVPEPGSLALLALGLAGLGLARRRQGPKV</sequence>
<dbReference type="InterPro" id="IPR013424">
    <property type="entry name" value="Ice-binding_C"/>
</dbReference>
<comment type="caution">
    <text evidence="4">The sequence shown here is derived from an EMBL/GenBank/DDBJ whole genome shotgun (WGS) entry which is preliminary data.</text>
</comment>
<gene>
    <name evidence="4" type="ORF">A6A05_01440</name>
</gene>
<organism evidence="4 5">
    <name type="scientific">Magnetospirillum moscoviense</name>
    <dbReference type="NCBI Taxonomy" id="1437059"/>
    <lineage>
        <taxon>Bacteria</taxon>
        <taxon>Pseudomonadati</taxon>
        <taxon>Pseudomonadota</taxon>
        <taxon>Alphaproteobacteria</taxon>
        <taxon>Rhodospirillales</taxon>
        <taxon>Rhodospirillaceae</taxon>
        <taxon>Magnetospirillum</taxon>
    </lineage>
</organism>
<name>A0A178MRI9_9PROT</name>
<protein>
    <recommendedName>
        <fullName evidence="3">Ice-binding protein C-terminal domain-containing protein</fullName>
    </recommendedName>
</protein>
<dbReference type="STRING" id="1437059.A6A05_01440"/>